<dbReference type="GO" id="GO:0035435">
    <property type="term" value="P:phosphate ion transmembrane transport"/>
    <property type="evidence" value="ECO:0007669"/>
    <property type="project" value="TreeGrafter"/>
</dbReference>
<reference evidence="9 10" key="1">
    <citation type="submission" date="2023-08" db="EMBL/GenBank/DDBJ databases">
        <authorList>
            <person name="Palmer J.M."/>
        </authorList>
    </citation>
    <scope>NUCLEOTIDE SEQUENCE [LARGE SCALE GENOMIC DNA]</scope>
    <source>
        <strain evidence="9 10">TWF481</strain>
    </source>
</reference>
<keyword evidence="5 7" id="KW-1133">Transmembrane helix</keyword>
<evidence type="ECO:0000256" key="1">
    <source>
        <dbReference type="ARBA" id="ARBA00004141"/>
    </source>
</evidence>
<dbReference type="AlphaFoldDB" id="A0AAV9WF04"/>
<feature type="transmembrane region" description="Helical" evidence="7">
    <location>
        <begin position="148"/>
        <end position="170"/>
    </location>
</feature>
<proteinExistence type="inferred from homology"/>
<evidence type="ECO:0000256" key="2">
    <source>
        <dbReference type="ARBA" id="ARBA00022448"/>
    </source>
</evidence>
<dbReference type="Pfam" id="PF01384">
    <property type="entry name" value="PHO4"/>
    <property type="match status" value="1"/>
</dbReference>
<dbReference type="EMBL" id="JAVHJL010000003">
    <property type="protein sequence ID" value="KAK6507200.1"/>
    <property type="molecule type" value="Genomic_DNA"/>
</dbReference>
<feature type="transmembrane region" description="Helical" evidence="7">
    <location>
        <begin position="50"/>
        <end position="69"/>
    </location>
</feature>
<comment type="function">
    <text evidence="7">Sodium-phosphate symporter.</text>
</comment>
<feature type="transmembrane region" description="Helical" evidence="7">
    <location>
        <begin position="501"/>
        <end position="524"/>
    </location>
</feature>
<feature type="transmembrane region" description="Helical" evidence="7">
    <location>
        <begin position="544"/>
        <end position="571"/>
    </location>
</feature>
<evidence type="ECO:0000313" key="10">
    <source>
        <dbReference type="Proteomes" id="UP001370758"/>
    </source>
</evidence>
<evidence type="ECO:0000313" key="9">
    <source>
        <dbReference type="EMBL" id="KAK6507200.1"/>
    </source>
</evidence>
<evidence type="ECO:0000256" key="7">
    <source>
        <dbReference type="RuleBase" id="RU363058"/>
    </source>
</evidence>
<keyword evidence="10" id="KW-1185">Reference proteome</keyword>
<sequence>MAPPATAKYAWILAVTTIAFVFSAFGNGANDVANAYATSVAARTLTMPQVGFLSMITEFAGAVGMGSRVTSTIKNGIINVDRFEGNPGTLMLAMGCAEVASASWLMFATAIGFPVSTTQTIVGALVGVGFATEAKIKWGWEKGSVSQIAASWGVAPAIACGFSALIFGLVKYTVLERENSFEWAMRLIPFYLGGTGAILTLFIIAEAPSLGSLEEFGAGKTIGVVLGVFVGLALIGYVFFIPYFERRLIHKDSRVKFWHIPLGPLLRRENPPLYFPGKDDGEYVTDYYADPYADNDATDRDSNRDQTAANSTAIEKIQPVTGDTTPTDSDDKEKNLEGQVIRRRVKKIPGPHERFLEPVAHLPLSHPSRIWGYIKFGFLQGVTRDCVTHDSEHLREVHARAHQYDSRVEHLWTYCQVASAMMMSIAHGSNDVANAVGPWAAVYQTYKAGAVATTSPTPIWFLVIAGFLLGAGFWFYGYNIIRAMGNKITQMSPTRGFSTELAAAITVLLASQLGLPISTTQTLAGATLGVALMNYDVGAVNWRQLAWIFLGWVLTLPAAGLFAGLMCAMALNSPRF</sequence>
<feature type="transmembrane region" description="Helical" evidence="7">
    <location>
        <begin position="190"/>
        <end position="210"/>
    </location>
</feature>
<evidence type="ECO:0000256" key="3">
    <source>
        <dbReference type="ARBA" id="ARBA00022592"/>
    </source>
</evidence>
<keyword evidence="4 7" id="KW-0812">Transmembrane</keyword>
<protein>
    <recommendedName>
        <fullName evidence="7">Phosphate transporter</fullName>
    </recommendedName>
</protein>
<feature type="transmembrane region" description="Helical" evidence="7">
    <location>
        <begin position="90"/>
        <end position="113"/>
    </location>
</feature>
<organism evidence="9 10">
    <name type="scientific">Arthrobotrys musiformis</name>
    <dbReference type="NCBI Taxonomy" id="47236"/>
    <lineage>
        <taxon>Eukaryota</taxon>
        <taxon>Fungi</taxon>
        <taxon>Dikarya</taxon>
        <taxon>Ascomycota</taxon>
        <taxon>Pezizomycotina</taxon>
        <taxon>Orbiliomycetes</taxon>
        <taxon>Orbiliales</taxon>
        <taxon>Orbiliaceae</taxon>
        <taxon>Arthrobotrys</taxon>
    </lineage>
</organism>
<keyword evidence="6 7" id="KW-0472">Membrane</keyword>
<dbReference type="InterPro" id="IPR001204">
    <property type="entry name" value="Phos_transporter"/>
</dbReference>
<comment type="similarity">
    <text evidence="7">Belongs to the inorganic phosphate transporter (PiT) (TC 2.A.20) family.</text>
</comment>
<gene>
    <name evidence="9" type="ORF">TWF481_005650</name>
</gene>
<evidence type="ECO:0000256" key="4">
    <source>
        <dbReference type="ARBA" id="ARBA00022692"/>
    </source>
</evidence>
<dbReference type="Proteomes" id="UP001370758">
    <property type="component" value="Unassembled WGS sequence"/>
</dbReference>
<feature type="transmembrane region" description="Helical" evidence="7">
    <location>
        <begin position="222"/>
        <end position="244"/>
    </location>
</feature>
<accession>A0AAV9WF04</accession>
<comment type="caution">
    <text evidence="9">The sequence shown here is derived from an EMBL/GenBank/DDBJ whole genome shotgun (WGS) entry which is preliminary data.</text>
</comment>
<name>A0AAV9WF04_9PEZI</name>
<evidence type="ECO:0000256" key="5">
    <source>
        <dbReference type="ARBA" id="ARBA00022989"/>
    </source>
</evidence>
<evidence type="ECO:0000256" key="8">
    <source>
        <dbReference type="SAM" id="MobiDB-lite"/>
    </source>
</evidence>
<dbReference type="GO" id="GO:0016020">
    <property type="term" value="C:membrane"/>
    <property type="evidence" value="ECO:0007669"/>
    <property type="project" value="UniProtKB-SubCell"/>
</dbReference>
<dbReference type="PANTHER" id="PTHR11101">
    <property type="entry name" value="PHOSPHATE TRANSPORTER"/>
    <property type="match status" value="1"/>
</dbReference>
<keyword evidence="3 7" id="KW-0592">Phosphate transport</keyword>
<dbReference type="PANTHER" id="PTHR11101:SF55">
    <property type="entry name" value="PHOSPHATE TRANSPORTER"/>
    <property type="match status" value="1"/>
</dbReference>
<dbReference type="GO" id="GO:0005315">
    <property type="term" value="F:phosphate transmembrane transporter activity"/>
    <property type="evidence" value="ECO:0007669"/>
    <property type="project" value="InterPro"/>
</dbReference>
<comment type="subcellular location">
    <subcellularLocation>
        <location evidence="1 7">Membrane</location>
        <topology evidence="1 7">Multi-pass membrane protein</topology>
    </subcellularLocation>
</comment>
<feature type="transmembrane region" description="Helical" evidence="7">
    <location>
        <begin position="459"/>
        <end position="481"/>
    </location>
</feature>
<keyword evidence="2 7" id="KW-0813">Transport</keyword>
<feature type="region of interest" description="Disordered" evidence="8">
    <location>
        <begin position="293"/>
        <end position="334"/>
    </location>
</feature>
<evidence type="ECO:0000256" key="6">
    <source>
        <dbReference type="ARBA" id="ARBA00023136"/>
    </source>
</evidence>